<dbReference type="GO" id="GO:0004674">
    <property type="term" value="F:protein serine/threonine kinase activity"/>
    <property type="evidence" value="ECO:0007669"/>
    <property type="project" value="UniProtKB-KW"/>
</dbReference>
<dbReference type="GO" id="GO:0016020">
    <property type="term" value="C:membrane"/>
    <property type="evidence" value="ECO:0007669"/>
    <property type="project" value="UniProtKB-SubCell"/>
</dbReference>
<evidence type="ECO:0000256" key="13">
    <source>
        <dbReference type="ARBA" id="ARBA00023136"/>
    </source>
</evidence>
<feature type="transmembrane region" description="Helical" evidence="19">
    <location>
        <begin position="20"/>
        <end position="40"/>
    </location>
</feature>
<evidence type="ECO:0000256" key="10">
    <source>
        <dbReference type="ARBA" id="ARBA00022777"/>
    </source>
</evidence>
<evidence type="ECO:0000256" key="12">
    <source>
        <dbReference type="ARBA" id="ARBA00022989"/>
    </source>
</evidence>
<dbReference type="PANTHER" id="PTHR27000:SF756">
    <property type="entry name" value="OS02G0154975 PROTEIN"/>
    <property type="match status" value="1"/>
</dbReference>
<dbReference type="InterPro" id="IPR011009">
    <property type="entry name" value="Kinase-like_dom_sf"/>
</dbReference>
<feature type="compositionally biased region" description="Basic and acidic residues" evidence="18">
    <location>
        <begin position="571"/>
        <end position="581"/>
    </location>
</feature>
<dbReference type="Gene3D" id="1.10.510.10">
    <property type="entry name" value="Transferase(Phosphotransferase) domain 1"/>
    <property type="match status" value="1"/>
</dbReference>
<evidence type="ECO:0000256" key="1">
    <source>
        <dbReference type="ARBA" id="ARBA00004479"/>
    </source>
</evidence>
<keyword evidence="10" id="KW-0418">Kinase</keyword>
<evidence type="ECO:0000256" key="8">
    <source>
        <dbReference type="ARBA" id="ARBA00022737"/>
    </source>
</evidence>
<proteinExistence type="predicted"/>
<evidence type="ECO:0000256" key="14">
    <source>
        <dbReference type="ARBA" id="ARBA00023170"/>
    </source>
</evidence>
<accession>A0A438EWR8</accession>
<protein>
    <recommendedName>
        <fullName evidence="2">non-specific serine/threonine protein kinase</fullName>
        <ecNumber evidence="2">2.7.11.1</ecNumber>
    </recommendedName>
</protein>
<comment type="subcellular location">
    <subcellularLocation>
        <location evidence="1">Membrane</location>
        <topology evidence="1">Single-pass type I membrane protein</topology>
    </subcellularLocation>
</comment>
<evidence type="ECO:0000256" key="3">
    <source>
        <dbReference type="ARBA" id="ARBA00022527"/>
    </source>
</evidence>
<keyword evidence="6 19" id="KW-0812">Transmembrane</keyword>
<dbReference type="Gene3D" id="3.80.10.10">
    <property type="entry name" value="Ribonuclease Inhibitor"/>
    <property type="match status" value="1"/>
</dbReference>
<dbReference type="InterPro" id="IPR032675">
    <property type="entry name" value="LRR_dom_sf"/>
</dbReference>
<keyword evidence="3" id="KW-0723">Serine/threonine-protein kinase</keyword>
<dbReference type="SUPFAM" id="SSF56112">
    <property type="entry name" value="Protein kinase-like (PK-like)"/>
    <property type="match status" value="1"/>
</dbReference>
<keyword evidence="11" id="KW-0067">ATP-binding</keyword>
<dbReference type="InterPro" id="IPR000719">
    <property type="entry name" value="Prot_kinase_dom"/>
</dbReference>
<evidence type="ECO:0000256" key="7">
    <source>
        <dbReference type="ARBA" id="ARBA00022729"/>
    </source>
</evidence>
<evidence type="ECO:0000256" key="6">
    <source>
        <dbReference type="ARBA" id="ARBA00022692"/>
    </source>
</evidence>
<reference evidence="21 22" key="1">
    <citation type="journal article" date="2018" name="PLoS Genet.">
        <title>Population sequencing reveals clonal diversity and ancestral inbreeding in the grapevine cultivar Chardonnay.</title>
        <authorList>
            <person name="Roach M.J."/>
            <person name="Johnson D.L."/>
            <person name="Bohlmann J."/>
            <person name="van Vuuren H.J."/>
            <person name="Jones S.J."/>
            <person name="Pretorius I.S."/>
            <person name="Schmidt S.A."/>
            <person name="Borneman A.R."/>
        </authorList>
    </citation>
    <scope>NUCLEOTIDE SEQUENCE [LARGE SCALE GENOMIC DNA]</scope>
    <source>
        <strain evidence="22">cv. Chardonnay</strain>
        <tissue evidence="21">Leaf</tissue>
    </source>
</reference>
<comment type="catalytic activity">
    <reaction evidence="17">
        <text>L-seryl-[protein] + ATP = O-phospho-L-seryl-[protein] + ADP + H(+)</text>
        <dbReference type="Rhea" id="RHEA:17989"/>
        <dbReference type="Rhea" id="RHEA-COMP:9863"/>
        <dbReference type="Rhea" id="RHEA-COMP:11604"/>
        <dbReference type="ChEBI" id="CHEBI:15378"/>
        <dbReference type="ChEBI" id="CHEBI:29999"/>
        <dbReference type="ChEBI" id="CHEBI:30616"/>
        <dbReference type="ChEBI" id="CHEBI:83421"/>
        <dbReference type="ChEBI" id="CHEBI:456216"/>
        <dbReference type="EC" id="2.7.11.1"/>
    </reaction>
</comment>
<dbReference type="EC" id="2.7.11.1" evidence="2"/>
<dbReference type="PANTHER" id="PTHR27000">
    <property type="entry name" value="LEUCINE-RICH REPEAT RECEPTOR-LIKE PROTEIN KINASE FAMILY PROTEIN-RELATED"/>
    <property type="match status" value="1"/>
</dbReference>
<feature type="region of interest" description="Disordered" evidence="18">
    <location>
        <begin position="560"/>
        <end position="582"/>
    </location>
</feature>
<evidence type="ECO:0000313" key="21">
    <source>
        <dbReference type="EMBL" id="RVW52116.1"/>
    </source>
</evidence>
<keyword evidence="15" id="KW-0325">Glycoprotein</keyword>
<dbReference type="Proteomes" id="UP000288805">
    <property type="component" value="Unassembled WGS sequence"/>
</dbReference>
<evidence type="ECO:0000256" key="17">
    <source>
        <dbReference type="ARBA" id="ARBA00048679"/>
    </source>
</evidence>
<dbReference type="InterPro" id="IPR001245">
    <property type="entry name" value="Ser-Thr/Tyr_kinase_cat_dom"/>
</dbReference>
<evidence type="ECO:0000256" key="16">
    <source>
        <dbReference type="ARBA" id="ARBA00047899"/>
    </source>
</evidence>
<evidence type="ECO:0000256" key="15">
    <source>
        <dbReference type="ARBA" id="ARBA00023180"/>
    </source>
</evidence>
<comment type="catalytic activity">
    <reaction evidence="16">
        <text>L-threonyl-[protein] + ATP = O-phospho-L-threonyl-[protein] + ADP + H(+)</text>
        <dbReference type="Rhea" id="RHEA:46608"/>
        <dbReference type="Rhea" id="RHEA-COMP:11060"/>
        <dbReference type="Rhea" id="RHEA-COMP:11605"/>
        <dbReference type="ChEBI" id="CHEBI:15378"/>
        <dbReference type="ChEBI" id="CHEBI:30013"/>
        <dbReference type="ChEBI" id="CHEBI:30616"/>
        <dbReference type="ChEBI" id="CHEBI:61977"/>
        <dbReference type="ChEBI" id="CHEBI:456216"/>
        <dbReference type="EC" id="2.7.11.1"/>
    </reaction>
</comment>
<evidence type="ECO:0000313" key="22">
    <source>
        <dbReference type="Proteomes" id="UP000288805"/>
    </source>
</evidence>
<dbReference type="GO" id="GO:0005524">
    <property type="term" value="F:ATP binding"/>
    <property type="evidence" value="ECO:0007669"/>
    <property type="project" value="UniProtKB-KW"/>
</dbReference>
<dbReference type="AlphaFoldDB" id="A0A438EWR8"/>
<evidence type="ECO:0000256" key="19">
    <source>
        <dbReference type="SAM" id="Phobius"/>
    </source>
</evidence>
<keyword evidence="12 19" id="KW-1133">Transmembrane helix</keyword>
<evidence type="ECO:0000256" key="2">
    <source>
        <dbReference type="ARBA" id="ARBA00012513"/>
    </source>
</evidence>
<keyword evidence="4" id="KW-0433">Leucine-rich repeat</keyword>
<evidence type="ECO:0000259" key="20">
    <source>
        <dbReference type="PROSITE" id="PS50011"/>
    </source>
</evidence>
<keyword evidence="9" id="KW-0547">Nucleotide-binding</keyword>
<evidence type="ECO:0000256" key="4">
    <source>
        <dbReference type="ARBA" id="ARBA00022614"/>
    </source>
</evidence>
<dbReference type="PROSITE" id="PS50011">
    <property type="entry name" value="PROTEIN_KINASE_DOM"/>
    <property type="match status" value="1"/>
</dbReference>
<dbReference type="SMART" id="SM00220">
    <property type="entry name" value="S_TKc"/>
    <property type="match status" value="1"/>
</dbReference>
<feature type="domain" description="Protein kinase" evidence="20">
    <location>
        <begin position="601"/>
        <end position="877"/>
    </location>
</feature>
<name>A0A438EWR8_VITVI</name>
<keyword evidence="13 19" id="KW-0472">Membrane</keyword>
<dbReference type="EMBL" id="QGNW01001173">
    <property type="protein sequence ID" value="RVW52116.1"/>
    <property type="molecule type" value="Genomic_DNA"/>
</dbReference>
<dbReference type="PROSITE" id="PS00108">
    <property type="entry name" value="PROTEIN_KINASE_ST"/>
    <property type="match status" value="1"/>
</dbReference>
<gene>
    <name evidence="21" type="primary">PSY1R_0</name>
    <name evidence="21" type="ORF">CK203_095082</name>
</gene>
<dbReference type="InterPro" id="IPR008271">
    <property type="entry name" value="Ser/Thr_kinase_AS"/>
</dbReference>
<dbReference type="Pfam" id="PF07714">
    <property type="entry name" value="PK_Tyr_Ser-Thr"/>
    <property type="match status" value="1"/>
</dbReference>
<dbReference type="FunFam" id="1.10.510.10:FF:000309">
    <property type="entry name" value="Leucine-rich repeat receptor-like protein kinase"/>
    <property type="match status" value="1"/>
</dbReference>
<dbReference type="Gene3D" id="3.30.200.20">
    <property type="entry name" value="Phosphorylase Kinase, domain 1"/>
    <property type="match status" value="1"/>
</dbReference>
<evidence type="ECO:0000256" key="9">
    <source>
        <dbReference type="ARBA" id="ARBA00022741"/>
    </source>
</evidence>
<keyword evidence="5" id="KW-0808">Transferase</keyword>
<evidence type="ECO:0000256" key="11">
    <source>
        <dbReference type="ARBA" id="ARBA00022840"/>
    </source>
</evidence>
<dbReference type="SUPFAM" id="SSF52058">
    <property type="entry name" value="L domain-like"/>
    <property type="match status" value="1"/>
</dbReference>
<organism evidence="21 22">
    <name type="scientific">Vitis vinifera</name>
    <name type="common">Grape</name>
    <dbReference type="NCBI Taxonomy" id="29760"/>
    <lineage>
        <taxon>Eukaryota</taxon>
        <taxon>Viridiplantae</taxon>
        <taxon>Streptophyta</taxon>
        <taxon>Embryophyta</taxon>
        <taxon>Tracheophyta</taxon>
        <taxon>Spermatophyta</taxon>
        <taxon>Magnoliopsida</taxon>
        <taxon>eudicotyledons</taxon>
        <taxon>Gunneridae</taxon>
        <taxon>Pentapetalae</taxon>
        <taxon>rosids</taxon>
        <taxon>Vitales</taxon>
        <taxon>Vitaceae</taxon>
        <taxon>Viteae</taxon>
        <taxon>Vitis</taxon>
    </lineage>
</organism>
<sequence>MKILRKVIRKRQEGRRASVWVSFPSPTLHAFSIIIIIILMEKVHQLAAPKKSTVLRISENHSLADGFRFQLGLCYVPLMSSSSVPTSRAVNKELTKLKISQPCGSCGPRFIHPYTAAAATATASATAAATAAVSWSCSCYCSLFCLFSPGLPPPGSGLSVILLPGHFLPLRPLLSTGLPLTAASGRDYLLRGPGHPSTPAFKGPQRGRSWISPTTNSAAGFPWGLGTVSKLEVLRAGFNSLSGLIPEDIYSAAALREISLPVNSLSGPISDAIVNLSNLTVLELYSNQLIGNLPKDMGKLFYLKRLLLHINKLTGPLPASLMNCTKLTTLNLRVNLFEGDISVIKFSTLQELSTLDLGDNNFTGNLPDADGLQKSQHCHSYTELFYERLPDDDSILDSNGFQRLQVLVLGLPIHWSGSIPGWLGTLPSLFYIDLSSNLISGEFPKEIIRLPRLTSEEAATEVDQSYLELPVFVMPNNATNLQYLTSLTWKIGPLGKTISSGEIPGSLRSLHFLSSFNVANNSLEGAIPSGGQFDTFPNSSFEGIQGCAVHLCSGHVPIKPGTTHSSTLEENPSRGESEKSNLDTISCTSNTDFHSEVDKDTSMVIVFPSNTNGIKDLTISEIFKATDISIKKHHWMRGALVWEFKAEVEALSTAQHKNLVSLQGYCVHDGIRLLIYSYMENGSLDYWLHEKTDGSPQLDWRSRLKIAQGASCGLAYMHQICEPHIVHRDIKSSNILLNDKFEAHVADFGLSRLILPYHTHVTTELVGTLGYIPPEYGASMGGYFERRCVQFWVVMLELLTGKRPVEVFKPKMSRELVGWVQQMRSEGKQDQVFDPLLRGKGFEEEMLQVLDVACMCVSQNPFKRPTIKEVVNWLENVGNNPQAPK</sequence>
<keyword evidence="7" id="KW-0732">Signal</keyword>
<evidence type="ECO:0000256" key="5">
    <source>
        <dbReference type="ARBA" id="ARBA00022679"/>
    </source>
</evidence>
<comment type="caution">
    <text evidence="21">The sequence shown here is derived from an EMBL/GenBank/DDBJ whole genome shotgun (WGS) entry which is preliminary data.</text>
</comment>
<keyword evidence="14 21" id="KW-0675">Receptor</keyword>
<evidence type="ECO:0000256" key="18">
    <source>
        <dbReference type="SAM" id="MobiDB-lite"/>
    </source>
</evidence>
<dbReference type="FunFam" id="3.80.10.10:FF:000383">
    <property type="entry name" value="Leucine-rich repeat receptor protein kinase EMS1"/>
    <property type="match status" value="1"/>
</dbReference>
<keyword evidence="8" id="KW-0677">Repeat</keyword>